<evidence type="ECO:0000313" key="1">
    <source>
        <dbReference type="EMBL" id="CAG8793982.1"/>
    </source>
</evidence>
<reference evidence="1" key="1">
    <citation type="submission" date="2021-06" db="EMBL/GenBank/DDBJ databases">
        <authorList>
            <person name="Kallberg Y."/>
            <person name="Tangrot J."/>
            <person name="Rosling A."/>
        </authorList>
    </citation>
    <scope>NUCLEOTIDE SEQUENCE</scope>
    <source>
        <strain evidence="1">28 12/20/2015</strain>
    </source>
</reference>
<keyword evidence="2" id="KW-1185">Reference proteome</keyword>
<organism evidence="1 2">
    <name type="scientific">Cetraspora pellucida</name>
    <dbReference type="NCBI Taxonomy" id="1433469"/>
    <lineage>
        <taxon>Eukaryota</taxon>
        <taxon>Fungi</taxon>
        <taxon>Fungi incertae sedis</taxon>
        <taxon>Mucoromycota</taxon>
        <taxon>Glomeromycotina</taxon>
        <taxon>Glomeromycetes</taxon>
        <taxon>Diversisporales</taxon>
        <taxon>Gigasporaceae</taxon>
        <taxon>Cetraspora</taxon>
    </lineage>
</organism>
<dbReference type="EMBL" id="CAJVPW010071976">
    <property type="protein sequence ID" value="CAG8793982.1"/>
    <property type="molecule type" value="Genomic_DNA"/>
</dbReference>
<comment type="caution">
    <text evidence="1">The sequence shown here is derived from an EMBL/GenBank/DDBJ whole genome shotgun (WGS) entry which is preliminary data.</text>
</comment>
<proteinExistence type="predicted"/>
<feature type="non-terminal residue" evidence="1">
    <location>
        <position position="184"/>
    </location>
</feature>
<protein>
    <submittedName>
        <fullName evidence="1">15082_t:CDS:1</fullName>
    </submittedName>
</protein>
<accession>A0ACA9RJ33</accession>
<sequence length="184" mass="21804">EQQIPDNTFLIENLKKAIKDSNLDDLFLNKIIYNDIVNSLLTFEEKNELHDERKQELNNRITEIINETENIDSLNENQVIDSLIKRTDITFHGKNLLQQNRKVKLDKLQQDLLQYYKEIIDQTDILSQLLEIQITIGNENRLTAEQKVILFDILKEKMQKKTEQNIINMIQEKIKNTNEIVNLQ</sequence>
<feature type="non-terminal residue" evidence="1">
    <location>
        <position position="1"/>
    </location>
</feature>
<dbReference type="Proteomes" id="UP000789366">
    <property type="component" value="Unassembled WGS sequence"/>
</dbReference>
<gene>
    <name evidence="1" type="ORF">SPELUC_LOCUS17484</name>
</gene>
<name>A0ACA9RJ33_9GLOM</name>
<evidence type="ECO:0000313" key="2">
    <source>
        <dbReference type="Proteomes" id="UP000789366"/>
    </source>
</evidence>